<gene>
    <name evidence="1" type="ORF">KKR89_16795</name>
</gene>
<protein>
    <submittedName>
        <fullName evidence="1">Uncharacterized protein</fullName>
    </submittedName>
</protein>
<sequence>MIDVEILVPQGWLRVPTSPGTERLRHRVVEDVVRWFVPDSLPRDKAGPWRRELRKSLAGAVDEAADAGAQSVLLPLTEYGGMRLPGSLLLTVLEDEPTVDAQDLLNEVLAEAGEDGTLLDVGGGPAVRVRAVVDSGRIGRPQPSVRVAYYVAHPQVAGVWGLLTFTVLTDGDTEALPVLGVEAMFDAVVGTLQWVEHDGGPSADEVLAQVEALEPARA</sequence>
<keyword evidence="2" id="KW-1185">Reference proteome</keyword>
<evidence type="ECO:0000313" key="2">
    <source>
        <dbReference type="Proteomes" id="UP000679335"/>
    </source>
</evidence>
<proteinExistence type="predicted"/>
<accession>A0ABX8GJ05</accession>
<dbReference type="Proteomes" id="UP000679335">
    <property type="component" value="Chromosome"/>
</dbReference>
<evidence type="ECO:0000313" key="1">
    <source>
        <dbReference type="EMBL" id="QWC15890.1"/>
    </source>
</evidence>
<reference evidence="1 2" key="1">
    <citation type="submission" date="2021-05" db="EMBL/GenBank/DDBJ databases">
        <title>Novel species in genus Cellulomonas.</title>
        <authorList>
            <person name="Zhang G."/>
        </authorList>
    </citation>
    <scope>NUCLEOTIDE SEQUENCE [LARGE SCALE GENOMIC DNA]</scope>
    <source>
        <strain evidence="2">zg-ZUI157</strain>
    </source>
</reference>
<dbReference type="EMBL" id="CP076023">
    <property type="protein sequence ID" value="QWC15890.1"/>
    <property type="molecule type" value="Genomic_DNA"/>
</dbReference>
<dbReference type="RefSeq" id="WP_208196468.1">
    <property type="nucleotide sequence ID" value="NZ_CP076023.1"/>
</dbReference>
<name>A0ABX8GJ05_9CELL</name>
<organism evidence="1 2">
    <name type="scientific">Cellulomonas dongxiuzhuiae</name>
    <dbReference type="NCBI Taxonomy" id="2819979"/>
    <lineage>
        <taxon>Bacteria</taxon>
        <taxon>Bacillati</taxon>
        <taxon>Actinomycetota</taxon>
        <taxon>Actinomycetes</taxon>
        <taxon>Micrococcales</taxon>
        <taxon>Cellulomonadaceae</taxon>
        <taxon>Cellulomonas</taxon>
    </lineage>
</organism>